<reference evidence="3" key="1">
    <citation type="journal article" date="2018" name="Nat. Microbiol.">
        <title>Leveraging single-cell genomics to expand the fungal tree of life.</title>
        <authorList>
            <person name="Ahrendt S.R."/>
            <person name="Quandt C.A."/>
            <person name="Ciobanu D."/>
            <person name="Clum A."/>
            <person name="Salamov A."/>
            <person name="Andreopoulos B."/>
            <person name="Cheng J.F."/>
            <person name="Woyke T."/>
            <person name="Pelin A."/>
            <person name="Henrissat B."/>
            <person name="Reynolds N.K."/>
            <person name="Benny G.L."/>
            <person name="Smith M.E."/>
            <person name="James T.Y."/>
            <person name="Grigoriev I.V."/>
        </authorList>
    </citation>
    <scope>NUCLEOTIDE SEQUENCE [LARGE SCALE GENOMIC DNA]</scope>
    <source>
        <strain evidence="3">RSA 1356</strain>
    </source>
</reference>
<sequence>MKVTIANRPTAMRLVSVLFAFIALFCTQLASAQTARDARNIVSITSPSVVAAGKTQVTWEVPESKQNSFFTFDVELWASSSNGRMPALDVKVATLGQTRTGAAGNRANKYTLDADIPSLPNAKFTTYYVAVYGRELVHGPTFTSQHPWDTIYYDLKPVKQA</sequence>
<evidence type="ECO:0000313" key="2">
    <source>
        <dbReference type="EMBL" id="RKP08277.1"/>
    </source>
</evidence>
<name>A0A4P9XQG0_9FUNG</name>
<evidence type="ECO:0000313" key="3">
    <source>
        <dbReference type="Proteomes" id="UP000271241"/>
    </source>
</evidence>
<organism evidence="2 3">
    <name type="scientific">Thamnocephalis sphaerospora</name>
    <dbReference type="NCBI Taxonomy" id="78915"/>
    <lineage>
        <taxon>Eukaryota</taxon>
        <taxon>Fungi</taxon>
        <taxon>Fungi incertae sedis</taxon>
        <taxon>Zoopagomycota</taxon>
        <taxon>Zoopagomycotina</taxon>
        <taxon>Zoopagomycetes</taxon>
        <taxon>Zoopagales</taxon>
        <taxon>Sigmoideomycetaceae</taxon>
        <taxon>Thamnocephalis</taxon>
    </lineage>
</organism>
<feature type="chain" id="PRO_5020850132" description="Ser-Thr-rich glycosyl-phosphatidyl-inositol-anchored membrane family-domain-containing protein" evidence="1">
    <location>
        <begin position="33"/>
        <end position="161"/>
    </location>
</feature>
<proteinExistence type="predicted"/>
<gene>
    <name evidence="2" type="ORF">THASP1DRAFT_29909</name>
</gene>
<keyword evidence="1" id="KW-0732">Signal</keyword>
<dbReference type="EMBL" id="KZ992618">
    <property type="protein sequence ID" value="RKP08277.1"/>
    <property type="molecule type" value="Genomic_DNA"/>
</dbReference>
<keyword evidence="3" id="KW-1185">Reference proteome</keyword>
<dbReference type="Proteomes" id="UP000271241">
    <property type="component" value="Unassembled WGS sequence"/>
</dbReference>
<evidence type="ECO:0000256" key="1">
    <source>
        <dbReference type="SAM" id="SignalP"/>
    </source>
</evidence>
<dbReference type="AlphaFoldDB" id="A0A4P9XQG0"/>
<feature type="signal peptide" evidence="1">
    <location>
        <begin position="1"/>
        <end position="32"/>
    </location>
</feature>
<protein>
    <recommendedName>
        <fullName evidence="4">Ser-Thr-rich glycosyl-phosphatidyl-inositol-anchored membrane family-domain-containing protein</fullName>
    </recommendedName>
</protein>
<accession>A0A4P9XQG0</accession>
<evidence type="ECO:0008006" key="4">
    <source>
        <dbReference type="Google" id="ProtNLM"/>
    </source>
</evidence>